<feature type="domain" description="Cobalamin adenosyltransferase-like" evidence="5">
    <location>
        <begin position="3"/>
        <end position="161"/>
    </location>
</feature>
<name>A0ABX9KJG0_9FUSO</name>
<organism evidence="6 7">
    <name type="scientific">Psychrilyobacter piezotolerans</name>
    <dbReference type="NCBI Taxonomy" id="2293438"/>
    <lineage>
        <taxon>Bacteria</taxon>
        <taxon>Fusobacteriati</taxon>
        <taxon>Fusobacteriota</taxon>
        <taxon>Fusobacteriia</taxon>
        <taxon>Fusobacteriales</taxon>
        <taxon>Fusobacteriaceae</taxon>
        <taxon>Psychrilyobacter</taxon>
    </lineage>
</organism>
<evidence type="ECO:0000313" key="6">
    <source>
        <dbReference type="EMBL" id="REI42465.1"/>
    </source>
</evidence>
<dbReference type="InterPro" id="IPR016030">
    <property type="entry name" value="CblAdoTrfase-like"/>
</dbReference>
<dbReference type="SUPFAM" id="SSF89028">
    <property type="entry name" value="Cobalamin adenosyltransferase-like"/>
    <property type="match status" value="1"/>
</dbReference>
<comment type="catalytic activity">
    <reaction evidence="4">
        <text>2 cob(II)yrinate a,c diamide + reduced [electron-transfer flavoprotein] + 2 ATP = 2 adenosylcob(III)yrinate a,c-diamide + 2 triphosphate + oxidized [electron-transfer flavoprotein] + 3 H(+)</text>
        <dbReference type="Rhea" id="RHEA:11528"/>
        <dbReference type="Rhea" id="RHEA-COMP:10685"/>
        <dbReference type="Rhea" id="RHEA-COMP:10686"/>
        <dbReference type="ChEBI" id="CHEBI:15378"/>
        <dbReference type="ChEBI" id="CHEBI:18036"/>
        <dbReference type="ChEBI" id="CHEBI:30616"/>
        <dbReference type="ChEBI" id="CHEBI:57692"/>
        <dbReference type="ChEBI" id="CHEBI:58307"/>
        <dbReference type="ChEBI" id="CHEBI:58503"/>
        <dbReference type="ChEBI" id="CHEBI:58537"/>
        <dbReference type="EC" id="2.5.1.17"/>
    </reaction>
</comment>
<evidence type="ECO:0000313" key="7">
    <source>
        <dbReference type="Proteomes" id="UP000263486"/>
    </source>
</evidence>
<dbReference type="Pfam" id="PF01923">
    <property type="entry name" value="Cob_adeno_trans"/>
    <property type="match status" value="1"/>
</dbReference>
<keyword evidence="1 4" id="KW-0808">Transferase</keyword>
<keyword evidence="3 4" id="KW-0067">ATP-binding</keyword>
<gene>
    <name evidence="6" type="ORF">DYH56_03670</name>
</gene>
<keyword evidence="7" id="KW-1185">Reference proteome</keyword>
<dbReference type="PANTHER" id="PTHR12213">
    <property type="entry name" value="CORRINOID ADENOSYLTRANSFERASE"/>
    <property type="match status" value="1"/>
</dbReference>
<evidence type="ECO:0000256" key="1">
    <source>
        <dbReference type="ARBA" id="ARBA00022679"/>
    </source>
</evidence>
<keyword evidence="2 4" id="KW-0547">Nucleotide-binding</keyword>
<proteinExistence type="inferred from homology"/>
<comment type="caution">
    <text evidence="6">The sequence shown here is derived from an EMBL/GenBank/DDBJ whole genome shotgun (WGS) entry which is preliminary data.</text>
</comment>
<comment type="catalytic activity">
    <reaction evidence="4">
        <text>2 cob(II)alamin + reduced [electron-transfer flavoprotein] + 2 ATP = 2 adenosylcob(III)alamin + 2 triphosphate + oxidized [electron-transfer flavoprotein] + 3 H(+)</text>
        <dbReference type="Rhea" id="RHEA:28671"/>
        <dbReference type="Rhea" id="RHEA-COMP:10685"/>
        <dbReference type="Rhea" id="RHEA-COMP:10686"/>
        <dbReference type="ChEBI" id="CHEBI:15378"/>
        <dbReference type="ChEBI" id="CHEBI:16304"/>
        <dbReference type="ChEBI" id="CHEBI:18036"/>
        <dbReference type="ChEBI" id="CHEBI:18408"/>
        <dbReference type="ChEBI" id="CHEBI:30616"/>
        <dbReference type="ChEBI" id="CHEBI:57692"/>
        <dbReference type="ChEBI" id="CHEBI:58307"/>
        <dbReference type="EC" id="2.5.1.17"/>
    </reaction>
</comment>
<reference evidence="6 7" key="1">
    <citation type="submission" date="2018-08" db="EMBL/GenBank/DDBJ databases">
        <title>Draft genome sequence of Psychrilyobacter sp. strain SD5 isolated from Black Sea water.</title>
        <authorList>
            <person name="Yadav S."/>
            <person name="Villanueva L."/>
            <person name="Damste J.S.S."/>
        </authorList>
    </citation>
    <scope>NUCLEOTIDE SEQUENCE [LARGE SCALE GENOMIC DNA]</scope>
    <source>
        <strain evidence="6 7">SD5</strain>
    </source>
</reference>
<evidence type="ECO:0000256" key="3">
    <source>
        <dbReference type="ARBA" id="ARBA00022840"/>
    </source>
</evidence>
<evidence type="ECO:0000256" key="4">
    <source>
        <dbReference type="RuleBase" id="RU366026"/>
    </source>
</evidence>
<sequence length="175" mass="19803">MSISTKGGDKGKTSLWSGERIAKNNSRVEAYGTIDELNSHLGETKHYVKVQKVKEIIEGIQHDLFRVGGSLATVGEFSKPIEKYHVDHITNMVYELERGLEFKGFVVPGMTIQSAKLDIARAVARRAERRVLSLADEAEISEEVKKYVNRLSDLIYLLARIEEKAEGKLKLEEWK</sequence>
<protein>
    <recommendedName>
        <fullName evidence="4">Corrinoid adenosyltransferase</fullName>
        <ecNumber evidence="4">2.5.1.17</ecNumber>
    </recommendedName>
    <alternativeName>
        <fullName evidence="4">Cob(II)alamin adenosyltransferase</fullName>
    </alternativeName>
    <alternativeName>
        <fullName evidence="4">Cob(II)yrinic acid a,c-diamide adenosyltransferase</fullName>
    </alternativeName>
    <alternativeName>
        <fullName evidence="4">Cobinamide/cobalamin adenosyltransferase</fullName>
    </alternativeName>
</protein>
<comment type="pathway">
    <text evidence="4">Cofactor biosynthesis; adenosylcobalamin biosynthesis; adenosylcobalamin from cob(II)yrinate a,c-diamide: step 2/7.</text>
</comment>
<accession>A0ABX9KJG0</accession>
<dbReference type="Gene3D" id="1.20.1200.10">
    <property type="entry name" value="Cobalamin adenosyltransferase-like"/>
    <property type="match status" value="1"/>
</dbReference>
<dbReference type="InterPro" id="IPR029499">
    <property type="entry name" value="PduO-typ"/>
</dbReference>
<dbReference type="EC" id="2.5.1.17" evidence="4"/>
<dbReference type="EMBL" id="QUAJ01000004">
    <property type="protein sequence ID" value="REI42465.1"/>
    <property type="molecule type" value="Genomic_DNA"/>
</dbReference>
<comment type="similarity">
    <text evidence="4">Belongs to the Cob(I)alamin adenosyltransferase family.</text>
</comment>
<evidence type="ECO:0000256" key="2">
    <source>
        <dbReference type="ARBA" id="ARBA00022741"/>
    </source>
</evidence>
<dbReference type="PANTHER" id="PTHR12213:SF0">
    <property type="entry name" value="CORRINOID ADENOSYLTRANSFERASE MMAB"/>
    <property type="match status" value="1"/>
</dbReference>
<dbReference type="InterPro" id="IPR036451">
    <property type="entry name" value="CblAdoTrfase-like_sf"/>
</dbReference>
<dbReference type="NCBIfam" id="TIGR00636">
    <property type="entry name" value="PduO_Nterm"/>
    <property type="match status" value="1"/>
</dbReference>
<dbReference type="RefSeq" id="WP_114641506.1">
    <property type="nucleotide sequence ID" value="NZ_JAACIO010000004.1"/>
</dbReference>
<keyword evidence="4" id="KW-0169">Cobalamin biosynthesis</keyword>
<evidence type="ECO:0000259" key="5">
    <source>
        <dbReference type="Pfam" id="PF01923"/>
    </source>
</evidence>
<dbReference type="GO" id="GO:0008817">
    <property type="term" value="F:corrinoid adenosyltransferase activity"/>
    <property type="evidence" value="ECO:0007669"/>
    <property type="project" value="UniProtKB-EC"/>
</dbReference>
<dbReference type="Proteomes" id="UP000263486">
    <property type="component" value="Unassembled WGS sequence"/>
</dbReference>